<dbReference type="InParanoid" id="F8QAG1"/>
<sequence length="52" mass="5917">MESFRLCAFFLCPLAPQALSSNGVHFYNPSLPHRPIFYLLAQQYEASGKNKL</sequence>
<keyword evidence="3" id="KW-1185">Reference proteome</keyword>
<organism evidence="3">
    <name type="scientific">Serpula lacrymans var. lacrymans (strain S7.3)</name>
    <name type="common">Dry rot fungus</name>
    <dbReference type="NCBI Taxonomy" id="936435"/>
    <lineage>
        <taxon>Eukaryota</taxon>
        <taxon>Fungi</taxon>
        <taxon>Dikarya</taxon>
        <taxon>Basidiomycota</taxon>
        <taxon>Agaricomycotina</taxon>
        <taxon>Agaricomycetes</taxon>
        <taxon>Agaricomycetidae</taxon>
        <taxon>Boletales</taxon>
        <taxon>Coniophorineae</taxon>
        <taxon>Serpulaceae</taxon>
        <taxon>Serpula</taxon>
    </lineage>
</organism>
<evidence type="ECO:0000313" key="3">
    <source>
        <dbReference type="Proteomes" id="UP000008063"/>
    </source>
</evidence>
<keyword evidence="1" id="KW-0732">Signal</keyword>
<gene>
    <name evidence="2" type="ORF">SERLA73DRAFT_143612</name>
</gene>
<evidence type="ECO:0000256" key="1">
    <source>
        <dbReference type="SAM" id="SignalP"/>
    </source>
</evidence>
<dbReference type="EMBL" id="GL945487">
    <property type="protein sequence ID" value="EGN94751.1"/>
    <property type="molecule type" value="Genomic_DNA"/>
</dbReference>
<protein>
    <submittedName>
        <fullName evidence="2">Uncharacterized protein</fullName>
    </submittedName>
</protein>
<evidence type="ECO:0000313" key="2">
    <source>
        <dbReference type="EMBL" id="EGN94751.1"/>
    </source>
</evidence>
<reference evidence="3" key="1">
    <citation type="journal article" date="2011" name="Science">
        <title>The plant cell wall-decomposing machinery underlies the functional diversity of forest fungi.</title>
        <authorList>
            <person name="Eastwood D.C."/>
            <person name="Floudas D."/>
            <person name="Binder M."/>
            <person name="Majcherczyk A."/>
            <person name="Schneider P."/>
            <person name="Aerts A."/>
            <person name="Asiegbu F.O."/>
            <person name="Baker S.E."/>
            <person name="Barry K."/>
            <person name="Bendiksby M."/>
            <person name="Blumentritt M."/>
            <person name="Coutinho P.M."/>
            <person name="Cullen D."/>
            <person name="de Vries R.P."/>
            <person name="Gathman A."/>
            <person name="Goodell B."/>
            <person name="Henrissat B."/>
            <person name="Ihrmark K."/>
            <person name="Kauserud H."/>
            <person name="Kohler A."/>
            <person name="LaButti K."/>
            <person name="Lapidus A."/>
            <person name="Lavin J.L."/>
            <person name="Lee Y.-H."/>
            <person name="Lindquist E."/>
            <person name="Lilly W."/>
            <person name="Lucas S."/>
            <person name="Morin E."/>
            <person name="Murat C."/>
            <person name="Oguiza J.A."/>
            <person name="Park J."/>
            <person name="Pisabarro A.G."/>
            <person name="Riley R."/>
            <person name="Rosling A."/>
            <person name="Salamov A."/>
            <person name="Schmidt O."/>
            <person name="Schmutz J."/>
            <person name="Skrede I."/>
            <person name="Stenlid J."/>
            <person name="Wiebenga A."/>
            <person name="Xie X."/>
            <person name="Kuees U."/>
            <person name="Hibbett D.S."/>
            <person name="Hoffmeister D."/>
            <person name="Hoegberg N."/>
            <person name="Martin F."/>
            <person name="Grigoriev I.V."/>
            <person name="Watkinson S.C."/>
        </authorList>
    </citation>
    <scope>NUCLEOTIDE SEQUENCE [LARGE SCALE GENOMIC DNA]</scope>
    <source>
        <strain evidence="3">strain S7.3</strain>
    </source>
</reference>
<name>F8QAG1_SERL3</name>
<proteinExistence type="predicted"/>
<accession>F8QAG1</accession>
<dbReference type="HOGENOM" id="CLU_3093207_0_0_1"/>
<dbReference type="AlphaFoldDB" id="F8QAG1"/>
<feature type="chain" id="PRO_5003377092" evidence="1">
    <location>
        <begin position="21"/>
        <end position="52"/>
    </location>
</feature>
<dbReference type="Proteomes" id="UP000008063">
    <property type="component" value="Unassembled WGS sequence"/>
</dbReference>
<feature type="signal peptide" evidence="1">
    <location>
        <begin position="1"/>
        <end position="20"/>
    </location>
</feature>
<feature type="non-terminal residue" evidence="2">
    <location>
        <position position="52"/>
    </location>
</feature>